<gene>
    <name evidence="1" type="primary">LOC101246975</name>
</gene>
<dbReference type="RefSeq" id="XP_004231581.2">
    <property type="nucleotide sequence ID" value="XM_004231533.5"/>
</dbReference>
<reference evidence="1" key="1">
    <citation type="journal article" date="2012" name="Nature">
        <title>The tomato genome sequence provides insights into fleshy fruit evolution.</title>
        <authorList>
            <consortium name="Tomato Genome Consortium"/>
        </authorList>
    </citation>
    <scope>NUCLEOTIDE SEQUENCE [LARGE SCALE GENOMIC DNA]</scope>
    <source>
        <strain evidence="1">cv. Heinz 1706</strain>
    </source>
</reference>
<dbReference type="PANTHER" id="PTHR48478">
    <property type="entry name" value="LECTIN-LIKE"/>
    <property type="match status" value="1"/>
</dbReference>
<accession>A0A3Q7EWK7</accession>
<dbReference type="Pfam" id="PF14299">
    <property type="entry name" value="PP2"/>
    <property type="match status" value="1"/>
</dbReference>
<dbReference type="KEGG" id="sly:101246975"/>
<name>A0A3Q7EWK7_SOLLC</name>
<reference evidence="1" key="2">
    <citation type="submission" date="2019-01" db="UniProtKB">
        <authorList>
            <consortium name="EnsemblPlants"/>
        </authorList>
    </citation>
    <scope>IDENTIFICATION</scope>
    <source>
        <strain evidence="1">cv. Heinz 1706</strain>
    </source>
</reference>
<dbReference type="Proteomes" id="UP000004994">
    <property type="component" value="Chromosome 2"/>
</dbReference>
<dbReference type="AlphaFoldDB" id="A0A3Q7EWK7"/>
<dbReference type="STRING" id="4081.A0A3Q7EWK7"/>
<dbReference type="InterPro" id="IPR052147">
    <property type="entry name" value="PP2-like/Lectin"/>
</dbReference>
<dbReference type="EnsemblPlants" id="Solyc02g031750.3.1">
    <property type="protein sequence ID" value="Solyc02g031750.3.1"/>
    <property type="gene ID" value="Solyc02g031750.3"/>
</dbReference>
<dbReference type="Gramene" id="Solyc02g031750.3.1">
    <property type="protein sequence ID" value="Solyc02g031750.3.1"/>
    <property type="gene ID" value="Solyc02g031750.3"/>
</dbReference>
<keyword evidence="2" id="KW-1185">Reference proteome</keyword>
<dbReference type="PaxDb" id="4081-Solyc02g031750.2.1"/>
<dbReference type="OMA" id="WSWHPLK"/>
<evidence type="ECO:0000313" key="1">
    <source>
        <dbReference type="EnsemblPlants" id="Solyc02g031750.3.1"/>
    </source>
</evidence>
<dbReference type="OrthoDB" id="533833at2759"/>
<sequence>MRNMGQSLCCNNYICTKSANVDNNTNVQISYTYDLNDLPHKCSEILKDHASMDVNTYCKDKLYDMLHKGIVFSDGKTKYWVDKETGKNCFMVFAKNLTILDQMDHRKWTWQISKESYRDMSAEMAVMGKVKTLSVHGSFNTEFLSPDTKYKVEFVLRLKKGKHVTGWSKNPVRSVLIPPEKTWNEAIQNKVNLAEKGSQKSFEILAGEFFNPQFNSHGEIQFYLDEGKEWKTGLVIKGVKITPLI</sequence>
<proteinExistence type="predicted"/>
<dbReference type="PANTHER" id="PTHR48478:SF1">
    <property type="entry name" value="LECTIN-LIKE"/>
    <property type="match status" value="1"/>
</dbReference>
<protein>
    <submittedName>
        <fullName evidence="1">Uncharacterized protein</fullName>
    </submittedName>
</protein>
<evidence type="ECO:0000313" key="2">
    <source>
        <dbReference type="Proteomes" id="UP000004994"/>
    </source>
</evidence>
<dbReference type="GeneID" id="101246975"/>
<dbReference type="InParanoid" id="A0A3Q7EWK7"/>
<dbReference type="GO" id="GO:0030246">
    <property type="term" value="F:carbohydrate binding"/>
    <property type="evidence" value="ECO:0007669"/>
    <property type="project" value="InterPro"/>
</dbReference>
<dbReference type="InterPro" id="IPR025886">
    <property type="entry name" value="PP2-like"/>
</dbReference>
<organism evidence="1">
    <name type="scientific">Solanum lycopersicum</name>
    <name type="common">Tomato</name>
    <name type="synonym">Lycopersicon esculentum</name>
    <dbReference type="NCBI Taxonomy" id="4081"/>
    <lineage>
        <taxon>Eukaryota</taxon>
        <taxon>Viridiplantae</taxon>
        <taxon>Streptophyta</taxon>
        <taxon>Embryophyta</taxon>
        <taxon>Tracheophyta</taxon>
        <taxon>Spermatophyta</taxon>
        <taxon>Magnoliopsida</taxon>
        <taxon>eudicotyledons</taxon>
        <taxon>Gunneridae</taxon>
        <taxon>Pentapetalae</taxon>
        <taxon>asterids</taxon>
        <taxon>lamiids</taxon>
        <taxon>Solanales</taxon>
        <taxon>Solanaceae</taxon>
        <taxon>Solanoideae</taxon>
        <taxon>Solaneae</taxon>
        <taxon>Solanum</taxon>
        <taxon>Solanum subgen. Lycopersicon</taxon>
    </lineage>
</organism>